<dbReference type="AlphaFoldDB" id="A0A4Z0W6D2"/>
<gene>
    <name evidence="1" type="ORF">E4656_14960</name>
</gene>
<dbReference type="OrthoDB" id="7376415at2"/>
<dbReference type="RefSeq" id="WP_135484104.1">
    <property type="nucleotide sequence ID" value="NZ_SRMF01000007.1"/>
</dbReference>
<protein>
    <recommendedName>
        <fullName evidence="3">DUF1127 domain-containing protein</fullName>
    </recommendedName>
</protein>
<evidence type="ECO:0000313" key="1">
    <source>
        <dbReference type="EMBL" id="TGG91693.1"/>
    </source>
</evidence>
<keyword evidence="2" id="KW-1185">Reference proteome</keyword>
<reference evidence="1 2" key="1">
    <citation type="submission" date="2019-04" db="EMBL/GenBank/DDBJ databases">
        <title>Natronospirillum operosus gen. nov., sp. nov., a haloalkaliphilic satellite isolated from decaying biomass of laboratory culture of cyanobacterium Geitlerinema sp. and proposal of Natronospirillaceae fam. nov. and Saccharospirillaceae fam. nov.</title>
        <authorList>
            <person name="Kevbrin V."/>
            <person name="Boltyanskaya Y."/>
            <person name="Koziaeva V."/>
            <person name="Grouzdev D.S."/>
            <person name="Park M."/>
            <person name="Cho J."/>
        </authorList>
    </citation>
    <scope>NUCLEOTIDE SEQUENCE [LARGE SCALE GENOMIC DNA]</scope>
    <source>
        <strain evidence="1 2">G-116</strain>
    </source>
</reference>
<name>A0A4Z0W6D2_9GAMM</name>
<organism evidence="1 2">
    <name type="scientific">Natronospirillum operosum</name>
    <dbReference type="NCBI Taxonomy" id="2759953"/>
    <lineage>
        <taxon>Bacteria</taxon>
        <taxon>Pseudomonadati</taxon>
        <taxon>Pseudomonadota</taxon>
        <taxon>Gammaproteobacteria</taxon>
        <taxon>Oceanospirillales</taxon>
        <taxon>Natronospirillaceae</taxon>
        <taxon>Natronospirillum</taxon>
    </lineage>
</organism>
<evidence type="ECO:0000313" key="2">
    <source>
        <dbReference type="Proteomes" id="UP000297475"/>
    </source>
</evidence>
<accession>A0A4Z0W6D2</accession>
<dbReference type="Proteomes" id="UP000297475">
    <property type="component" value="Unassembled WGS sequence"/>
</dbReference>
<comment type="caution">
    <text evidence="1">The sequence shown here is derived from an EMBL/GenBank/DDBJ whole genome shotgun (WGS) entry which is preliminary data.</text>
</comment>
<dbReference type="EMBL" id="SRMF01000007">
    <property type="protein sequence ID" value="TGG91693.1"/>
    <property type="molecule type" value="Genomic_DNA"/>
</dbReference>
<evidence type="ECO:0008006" key="3">
    <source>
        <dbReference type="Google" id="ProtNLM"/>
    </source>
</evidence>
<sequence length="69" mass="8019">MVTKQNTTSAAESFTGCVRATIREWHRRHNIRSRLRTELQEMDIARTEQDTGLTTGDLLREATKPFWKA</sequence>
<proteinExistence type="predicted"/>